<keyword evidence="10 11" id="KW-0472">Membrane</keyword>
<keyword evidence="2" id="KW-1003">Cell membrane</keyword>
<keyword evidence="6 11" id="KW-0812">Transmembrane</keyword>
<dbReference type="InterPro" id="IPR000620">
    <property type="entry name" value="EamA_dom"/>
</dbReference>
<dbReference type="PANTHER" id="PTHR30561:SF9">
    <property type="entry name" value="4-AMINO-4-DEOXY-L-ARABINOSE-PHOSPHOUNDECAPRENOL FLIPPASE SUBUNIT ARNF-RELATED"/>
    <property type="match status" value="1"/>
</dbReference>
<dbReference type="InterPro" id="IPR037185">
    <property type="entry name" value="EmrE-like"/>
</dbReference>
<evidence type="ECO:0000313" key="14">
    <source>
        <dbReference type="Proteomes" id="UP001594288"/>
    </source>
</evidence>
<gene>
    <name evidence="13" type="ORF">ACFL2Z_02470</name>
</gene>
<feature type="domain" description="EamA" evidence="12">
    <location>
        <begin position="57"/>
        <end position="126"/>
    </location>
</feature>
<dbReference type="PANTHER" id="PTHR30561">
    <property type="entry name" value="SMR FAMILY PROTON-DEPENDENT DRUG EFFLUX TRANSPORTER SUGE"/>
    <property type="match status" value="1"/>
</dbReference>
<dbReference type="SUPFAM" id="SSF103481">
    <property type="entry name" value="Multidrug resistance efflux transporter EmrE"/>
    <property type="match status" value="1"/>
</dbReference>
<keyword evidence="7" id="KW-0448">Lipopolysaccharide biosynthesis</keyword>
<feature type="transmembrane region" description="Helical" evidence="11">
    <location>
        <begin position="83"/>
        <end position="103"/>
    </location>
</feature>
<evidence type="ECO:0000256" key="11">
    <source>
        <dbReference type="SAM" id="Phobius"/>
    </source>
</evidence>
<proteinExistence type="predicted"/>
<dbReference type="Pfam" id="PF00892">
    <property type="entry name" value="EamA"/>
    <property type="match status" value="1"/>
</dbReference>
<keyword evidence="3" id="KW-0444">Lipid biosynthesis</keyword>
<accession>A0ABV6YNV6</accession>
<keyword evidence="9" id="KW-0443">Lipid metabolism</keyword>
<feature type="transmembrane region" description="Helical" evidence="11">
    <location>
        <begin position="109"/>
        <end position="126"/>
    </location>
</feature>
<evidence type="ECO:0000256" key="3">
    <source>
        <dbReference type="ARBA" id="ARBA00022516"/>
    </source>
</evidence>
<comment type="caution">
    <text evidence="13">The sequence shown here is derived from an EMBL/GenBank/DDBJ whole genome shotgun (WGS) entry which is preliminary data.</text>
</comment>
<sequence>MKNVALIIFSVILGVAGQISLKHGVGLASGGGTSEITHTVSAGTVFDLLKSAISNPFVMLGFLCYVISAASWLVILSRVELSFAYPLISIGYILVMILSKYLFNETVTGFRIAGTLLIFGGVFMITRS</sequence>
<organism evidence="13 14">
    <name type="scientific">Eiseniibacteriota bacterium</name>
    <dbReference type="NCBI Taxonomy" id="2212470"/>
    <lineage>
        <taxon>Bacteria</taxon>
        <taxon>Candidatus Eiseniibacteriota</taxon>
    </lineage>
</organism>
<evidence type="ECO:0000256" key="4">
    <source>
        <dbReference type="ARBA" id="ARBA00022519"/>
    </source>
</evidence>
<evidence type="ECO:0000256" key="9">
    <source>
        <dbReference type="ARBA" id="ARBA00023098"/>
    </source>
</evidence>
<keyword evidence="4" id="KW-0997">Cell inner membrane</keyword>
<evidence type="ECO:0000259" key="12">
    <source>
        <dbReference type="Pfam" id="PF00892"/>
    </source>
</evidence>
<evidence type="ECO:0000313" key="13">
    <source>
        <dbReference type="EMBL" id="MFC1799758.1"/>
    </source>
</evidence>
<evidence type="ECO:0000256" key="7">
    <source>
        <dbReference type="ARBA" id="ARBA00022985"/>
    </source>
</evidence>
<evidence type="ECO:0000256" key="10">
    <source>
        <dbReference type="ARBA" id="ARBA00023136"/>
    </source>
</evidence>
<dbReference type="Gene3D" id="1.10.3730.20">
    <property type="match status" value="1"/>
</dbReference>
<reference evidence="13 14" key="1">
    <citation type="submission" date="2024-09" db="EMBL/GenBank/DDBJ databases">
        <authorList>
            <person name="D'Angelo T."/>
        </authorList>
    </citation>
    <scope>NUCLEOTIDE SEQUENCE [LARGE SCALE GENOMIC DNA]</scope>
    <source>
        <strain evidence="13">SAG AM-311-F02</strain>
    </source>
</reference>
<keyword evidence="5" id="KW-0441">Lipid A biosynthesis</keyword>
<protein>
    <submittedName>
        <fullName evidence="13">Multidrug resistance protein</fullName>
    </submittedName>
</protein>
<dbReference type="Proteomes" id="UP001594288">
    <property type="component" value="Unassembled WGS sequence"/>
</dbReference>
<evidence type="ECO:0000256" key="8">
    <source>
        <dbReference type="ARBA" id="ARBA00022989"/>
    </source>
</evidence>
<keyword evidence="8 11" id="KW-1133">Transmembrane helix</keyword>
<evidence type="ECO:0000256" key="2">
    <source>
        <dbReference type="ARBA" id="ARBA00022475"/>
    </source>
</evidence>
<comment type="subcellular location">
    <subcellularLocation>
        <location evidence="1">Cell membrane</location>
        <topology evidence="1">Multi-pass membrane protein</topology>
    </subcellularLocation>
</comment>
<evidence type="ECO:0000256" key="5">
    <source>
        <dbReference type="ARBA" id="ARBA00022556"/>
    </source>
</evidence>
<keyword evidence="14" id="KW-1185">Reference proteome</keyword>
<name>A0ABV6YNV6_UNCEI</name>
<dbReference type="InterPro" id="IPR000390">
    <property type="entry name" value="Small_drug/metabolite_transptr"/>
</dbReference>
<evidence type="ECO:0000256" key="1">
    <source>
        <dbReference type="ARBA" id="ARBA00004651"/>
    </source>
</evidence>
<dbReference type="EMBL" id="JBHPEI010000028">
    <property type="protein sequence ID" value="MFC1799758.1"/>
    <property type="molecule type" value="Genomic_DNA"/>
</dbReference>
<evidence type="ECO:0000256" key="6">
    <source>
        <dbReference type="ARBA" id="ARBA00022692"/>
    </source>
</evidence>
<feature type="transmembrane region" description="Helical" evidence="11">
    <location>
        <begin position="57"/>
        <end position="76"/>
    </location>
</feature>